<gene>
    <name evidence="1" type="ORF">SAMN05216225_10923</name>
</gene>
<protein>
    <submittedName>
        <fullName evidence="1">Uncharacterized protein</fullName>
    </submittedName>
</protein>
<dbReference type="OrthoDB" id="2603229at2"/>
<organism evidence="1 2">
    <name type="scientific">Ornithinibacillus halophilus</name>
    <dbReference type="NCBI Taxonomy" id="930117"/>
    <lineage>
        <taxon>Bacteria</taxon>
        <taxon>Bacillati</taxon>
        <taxon>Bacillota</taxon>
        <taxon>Bacilli</taxon>
        <taxon>Bacillales</taxon>
        <taxon>Bacillaceae</taxon>
        <taxon>Ornithinibacillus</taxon>
    </lineage>
</organism>
<proteinExistence type="predicted"/>
<dbReference type="AlphaFoldDB" id="A0A1M5NY13"/>
<evidence type="ECO:0000313" key="2">
    <source>
        <dbReference type="Proteomes" id="UP000183988"/>
    </source>
</evidence>
<sequence length="91" mass="11014">MDHPFNDIIKEIIQLYNKSGVVWKVTKTKHYGKAHLEKRQRRNDLPQDWTLEDYNNHILNIMKGMDNNVHIYFLPTFKQSYFAFDDGTWIQ</sequence>
<dbReference type="RefSeq" id="WP_072892148.1">
    <property type="nucleotide sequence ID" value="NZ_FQVW01000092.1"/>
</dbReference>
<dbReference type="EMBL" id="FQVW01000092">
    <property type="protein sequence ID" value="SHG94079.1"/>
    <property type="molecule type" value="Genomic_DNA"/>
</dbReference>
<accession>A0A1M5NY13</accession>
<name>A0A1M5NY13_9BACI</name>
<keyword evidence="2" id="KW-1185">Reference proteome</keyword>
<reference evidence="1 2" key="1">
    <citation type="submission" date="2016-11" db="EMBL/GenBank/DDBJ databases">
        <authorList>
            <person name="Jaros S."/>
            <person name="Januszkiewicz K."/>
            <person name="Wedrychowicz H."/>
        </authorList>
    </citation>
    <scope>NUCLEOTIDE SEQUENCE [LARGE SCALE GENOMIC DNA]</scope>
    <source>
        <strain evidence="1 2">IBRC-M 10683</strain>
    </source>
</reference>
<dbReference type="STRING" id="930117.SAMN05216225_10923"/>
<evidence type="ECO:0000313" key="1">
    <source>
        <dbReference type="EMBL" id="SHG94079.1"/>
    </source>
</evidence>
<dbReference type="Proteomes" id="UP000183988">
    <property type="component" value="Unassembled WGS sequence"/>
</dbReference>